<gene>
    <name evidence="1" type="ORF">GCM10025876_13990</name>
</gene>
<reference evidence="2" key="1">
    <citation type="journal article" date="2019" name="Int. J. Syst. Evol. Microbiol.">
        <title>The Global Catalogue of Microorganisms (GCM) 10K type strain sequencing project: providing services to taxonomists for standard genome sequencing and annotation.</title>
        <authorList>
            <consortium name="The Broad Institute Genomics Platform"/>
            <consortium name="The Broad Institute Genome Sequencing Center for Infectious Disease"/>
            <person name="Wu L."/>
            <person name="Ma J."/>
        </authorList>
    </citation>
    <scope>NUCLEOTIDE SEQUENCE [LARGE SCALE GENOMIC DNA]</scope>
    <source>
        <strain evidence="2">NBRC 112299</strain>
    </source>
</reference>
<dbReference type="EMBL" id="BSUN01000001">
    <property type="protein sequence ID" value="GMA35195.1"/>
    <property type="molecule type" value="Genomic_DNA"/>
</dbReference>
<dbReference type="RefSeq" id="WP_284327820.1">
    <property type="nucleotide sequence ID" value="NZ_BSUN01000001.1"/>
</dbReference>
<comment type="caution">
    <text evidence="1">The sequence shown here is derived from an EMBL/GenBank/DDBJ whole genome shotgun (WGS) entry which is preliminary data.</text>
</comment>
<organism evidence="1 2">
    <name type="scientific">Demequina litorisediminis</name>
    <dbReference type="NCBI Taxonomy" id="1849022"/>
    <lineage>
        <taxon>Bacteria</taxon>
        <taxon>Bacillati</taxon>
        <taxon>Actinomycetota</taxon>
        <taxon>Actinomycetes</taxon>
        <taxon>Micrococcales</taxon>
        <taxon>Demequinaceae</taxon>
        <taxon>Demequina</taxon>
    </lineage>
</organism>
<evidence type="ECO:0000313" key="1">
    <source>
        <dbReference type="EMBL" id="GMA35195.1"/>
    </source>
</evidence>
<keyword evidence="2" id="KW-1185">Reference proteome</keyword>
<protein>
    <submittedName>
        <fullName evidence="1">Uncharacterized protein</fullName>
    </submittedName>
</protein>
<name>A0ABQ6IBU2_9MICO</name>
<proteinExistence type="predicted"/>
<sequence length="183" mass="19899">MSKAWIRRFAWLGVLVIAVAAAGWPLYVSPGTDQPGETDVAYVIGPPTDERMKAALDLLESGSTDTLMVSVDTADAQYSLAQAACAGAAPFSGYTVLCEKPEPFSTRGEAQWLDREVEANGWTSASVITFRPQVKRAETLMERCFSGDLAMIDSGESLNTFDWVYQYVYQTGAFMRAGLAIDC</sequence>
<evidence type="ECO:0000313" key="2">
    <source>
        <dbReference type="Proteomes" id="UP001157125"/>
    </source>
</evidence>
<accession>A0ABQ6IBU2</accession>
<dbReference type="Proteomes" id="UP001157125">
    <property type="component" value="Unassembled WGS sequence"/>
</dbReference>